<accession>L0ABY4</accession>
<evidence type="ECO:0000313" key="1">
    <source>
        <dbReference type="EMBL" id="AFZ70944.1"/>
    </source>
</evidence>
<dbReference type="InterPro" id="IPR038763">
    <property type="entry name" value="DHH_sf"/>
</dbReference>
<sequence length="352" mass="39156">MEESKETIAIIADWDADGVIAAAEIVYSQEKLGIFPVKGKKKVELIPSGPREIEHSLKNKCWDILIILDIPFSQEVSKALDDLYARGCKPKIYYFDHHPVTLENMSNIESKYNALAILGKSPTAILVRRFLDGLNIKLTPRLLNLIDAIGTLEGGGYLRNKQQVPEGIVKLAASISKALNQNKDKSIWAKYVEWASNPLPFEPSLLKGEEDFKDVIELGFEVSKESDKEIKEKAMELAMSAKNLGYIKFIDARDKWNKSGASALTSAIFKILKVTTALLTEKKEDNVRLLIIRSSKGEALKIMKNLFAMGITEDVGGHGNIAVAKIKPEITVRNLEEALRKASLQSFQEGET</sequence>
<dbReference type="AlphaFoldDB" id="L0ABY4"/>
<evidence type="ECO:0000313" key="2">
    <source>
        <dbReference type="Proteomes" id="UP000010469"/>
    </source>
</evidence>
<dbReference type="EMBL" id="CP003378">
    <property type="protein sequence ID" value="AFZ70944.1"/>
    <property type="molecule type" value="Genomic_DNA"/>
</dbReference>
<name>L0ABY4_CALLD</name>
<protein>
    <recommendedName>
        <fullName evidence="3">Phosphoesterase</fullName>
    </recommendedName>
</protein>
<organism evidence="1 2">
    <name type="scientific">Caldisphaera lagunensis (strain DSM 15908 / JCM 11604 / ANMR 0165 / IC-154)</name>
    <dbReference type="NCBI Taxonomy" id="1056495"/>
    <lineage>
        <taxon>Archaea</taxon>
        <taxon>Thermoproteota</taxon>
        <taxon>Thermoprotei</taxon>
        <taxon>Acidilobales</taxon>
        <taxon>Caldisphaeraceae</taxon>
        <taxon>Caldisphaera</taxon>
    </lineage>
</organism>
<dbReference type="STRING" id="1056495.Calag_1227"/>
<proteinExistence type="predicted"/>
<dbReference type="SUPFAM" id="SSF64182">
    <property type="entry name" value="DHH phosphoesterases"/>
    <property type="match status" value="1"/>
</dbReference>
<evidence type="ECO:0008006" key="3">
    <source>
        <dbReference type="Google" id="ProtNLM"/>
    </source>
</evidence>
<gene>
    <name evidence="1" type="ordered locus">Calag_1227</name>
</gene>
<dbReference type="eggNOG" id="arCOG00425">
    <property type="taxonomic scope" value="Archaea"/>
</dbReference>
<dbReference type="GeneID" id="14212487"/>
<keyword evidence="2" id="KW-1185">Reference proteome</keyword>
<dbReference type="RefSeq" id="WP_015232841.1">
    <property type="nucleotide sequence ID" value="NC_019791.1"/>
</dbReference>
<dbReference type="Proteomes" id="UP000010469">
    <property type="component" value="Chromosome"/>
</dbReference>
<dbReference type="KEGG" id="clg:Calag_1227"/>
<dbReference type="OrthoDB" id="17507at2157"/>
<dbReference type="InParanoid" id="L0ABY4"/>
<dbReference type="HOGENOM" id="CLU_786668_0_0_2"/>
<reference evidence="2" key="1">
    <citation type="submission" date="2012-03" db="EMBL/GenBank/DDBJ databases">
        <title>Complete genome of Caldisphaera lagunensis DSM 15908.</title>
        <authorList>
            <person name="Lucas S."/>
            <person name="Copeland A."/>
            <person name="Lapidus A."/>
            <person name="Glavina del Rio T."/>
            <person name="Dalin E."/>
            <person name="Tice H."/>
            <person name="Bruce D."/>
            <person name="Goodwin L."/>
            <person name="Pitluck S."/>
            <person name="Peters L."/>
            <person name="Mikhailova N."/>
            <person name="Teshima H."/>
            <person name="Kyrpides N."/>
            <person name="Mavromatis K."/>
            <person name="Ivanova N."/>
            <person name="Brettin T."/>
            <person name="Detter J.C."/>
            <person name="Han C."/>
            <person name="Larimer F."/>
            <person name="Land M."/>
            <person name="Hauser L."/>
            <person name="Markowitz V."/>
            <person name="Cheng J.-F."/>
            <person name="Hugenholtz P."/>
            <person name="Woyke T."/>
            <person name="Wu D."/>
            <person name="Spring S."/>
            <person name="Schroeder M."/>
            <person name="Brambilla E."/>
            <person name="Klenk H.-P."/>
            <person name="Eisen J.A."/>
        </authorList>
    </citation>
    <scope>NUCLEOTIDE SEQUENCE [LARGE SCALE GENOMIC DNA]</scope>
    <source>
        <strain evidence="2">DSM 15908 / JCM 11604 / IC-154</strain>
    </source>
</reference>